<keyword evidence="2" id="KW-1185">Reference proteome</keyword>
<sequence length="70" mass="8102">MSEYIVYSTHMKTVKGEFPEIIRQYIASDSAIGVHYTVTKDKVNAYIFDDSELSDAQFISDCWNMKIEEV</sequence>
<evidence type="ECO:0000313" key="2">
    <source>
        <dbReference type="Proteomes" id="UP000028863"/>
    </source>
</evidence>
<reference evidence="1" key="1">
    <citation type="submission" date="2014-03" db="EMBL/GenBank/DDBJ databases">
        <title>Draft genome sequencing of Oceanobacillus picturae strain S1 isolated from human gut.</title>
        <authorList>
            <person name="Croce O."/>
            <person name="Lagier J.C."/>
            <person name="Raoult D."/>
        </authorList>
    </citation>
    <scope>NUCLEOTIDE SEQUENCE [LARGE SCALE GENOMIC DNA]</scope>
    <source>
        <strain evidence="1">S1</strain>
    </source>
</reference>
<comment type="caution">
    <text evidence="1">The sequence shown here is derived from an EMBL/GenBank/DDBJ whole genome shotgun (WGS) entry which is preliminary data.</text>
</comment>
<accession>W9ABM2</accession>
<dbReference type="AlphaFoldDB" id="W9ABM2"/>
<name>W9ABM2_9BACI</name>
<dbReference type="STRING" id="171693.BN988_01619"/>
<protein>
    <submittedName>
        <fullName evidence="1">Uncharacterized protein</fullName>
    </submittedName>
</protein>
<gene>
    <name evidence="1" type="ORF">BN988_01619</name>
</gene>
<dbReference type="RefSeq" id="WP_036574791.1">
    <property type="nucleotide sequence ID" value="NZ_CABLBW010000001.1"/>
</dbReference>
<evidence type="ECO:0000313" key="1">
    <source>
        <dbReference type="EMBL" id="CDO03119.1"/>
    </source>
</evidence>
<reference evidence="1" key="2">
    <citation type="submission" date="2014-03" db="EMBL/GenBank/DDBJ databases">
        <authorList>
            <person name="Urmite Genomes"/>
        </authorList>
    </citation>
    <scope>NUCLEOTIDE SEQUENCE</scope>
    <source>
        <strain evidence="1">S1</strain>
    </source>
</reference>
<dbReference type="Proteomes" id="UP000028863">
    <property type="component" value="Unassembled WGS sequence"/>
</dbReference>
<proteinExistence type="predicted"/>
<organism evidence="1 2">
    <name type="scientific">Oceanobacillus picturae</name>
    <dbReference type="NCBI Taxonomy" id="171693"/>
    <lineage>
        <taxon>Bacteria</taxon>
        <taxon>Bacillati</taxon>
        <taxon>Bacillota</taxon>
        <taxon>Bacilli</taxon>
        <taxon>Bacillales</taxon>
        <taxon>Bacillaceae</taxon>
        <taxon>Oceanobacillus</taxon>
    </lineage>
</organism>
<dbReference type="EMBL" id="CCAX010000001">
    <property type="protein sequence ID" value="CDO03119.1"/>
    <property type="molecule type" value="Genomic_DNA"/>
</dbReference>